<dbReference type="EMBL" id="JALKFT010000003">
    <property type="protein sequence ID" value="MCK9875174.1"/>
    <property type="molecule type" value="Genomic_DNA"/>
</dbReference>
<proteinExistence type="predicted"/>
<name>A0ABT0JUE5_9ACTN</name>
<protein>
    <submittedName>
        <fullName evidence="1">Uncharacterized protein</fullName>
    </submittedName>
</protein>
<accession>A0ABT0JUE5</accession>
<gene>
    <name evidence="1" type="ORF">MXD59_05155</name>
</gene>
<dbReference type="RefSeq" id="WP_248811120.1">
    <property type="nucleotide sequence ID" value="NZ_JALKFT010000003.1"/>
</dbReference>
<keyword evidence="2" id="KW-1185">Reference proteome</keyword>
<evidence type="ECO:0000313" key="1">
    <source>
        <dbReference type="EMBL" id="MCK9875174.1"/>
    </source>
</evidence>
<reference evidence="1 2" key="1">
    <citation type="submission" date="2022-04" db="EMBL/GenBank/DDBJ databases">
        <title>Genome diversity in the genus Frankia.</title>
        <authorList>
            <person name="Carlos-Shanley C."/>
            <person name="Hahn D."/>
        </authorList>
    </citation>
    <scope>NUCLEOTIDE SEQUENCE [LARGE SCALE GENOMIC DNA]</scope>
    <source>
        <strain evidence="1 2">Ag45/Mut15</strain>
    </source>
</reference>
<evidence type="ECO:0000313" key="2">
    <source>
        <dbReference type="Proteomes" id="UP001201873"/>
    </source>
</evidence>
<comment type="caution">
    <text evidence="1">The sequence shown here is derived from an EMBL/GenBank/DDBJ whole genome shotgun (WGS) entry which is preliminary data.</text>
</comment>
<organism evidence="1 2">
    <name type="scientific">Frankia umida</name>
    <dbReference type="NCBI Taxonomy" id="573489"/>
    <lineage>
        <taxon>Bacteria</taxon>
        <taxon>Bacillati</taxon>
        <taxon>Actinomycetota</taxon>
        <taxon>Actinomycetes</taxon>
        <taxon>Frankiales</taxon>
        <taxon>Frankiaceae</taxon>
        <taxon>Frankia</taxon>
    </lineage>
</organism>
<dbReference type="Proteomes" id="UP001201873">
    <property type="component" value="Unassembled WGS sequence"/>
</dbReference>
<sequence length="48" mass="5209">MANEQAGFDGVAVDEIIVPGAEDLWSDVEEEEIVGIARTCAYDPLTRL</sequence>